<evidence type="ECO:0000256" key="2">
    <source>
        <dbReference type="ARBA" id="ARBA00008124"/>
    </source>
</evidence>
<protein>
    <recommendedName>
        <fullName evidence="13">Galactose-3-O-sulfotransferase 2-like</fullName>
    </recommendedName>
</protein>
<evidence type="ECO:0000256" key="10">
    <source>
        <dbReference type="SAM" id="MobiDB-lite"/>
    </source>
</evidence>
<gene>
    <name evidence="11" type="ORF">NDU88_004402</name>
</gene>
<dbReference type="Gene3D" id="3.40.50.300">
    <property type="entry name" value="P-loop containing nucleotide triphosphate hydrolases"/>
    <property type="match status" value="1"/>
</dbReference>
<evidence type="ECO:0008006" key="13">
    <source>
        <dbReference type="Google" id="ProtNLM"/>
    </source>
</evidence>
<keyword evidence="12" id="KW-1185">Reference proteome</keyword>
<proteinExistence type="inferred from homology"/>
<organism evidence="11 12">
    <name type="scientific">Pleurodeles waltl</name>
    <name type="common">Iberian ribbed newt</name>
    <dbReference type="NCBI Taxonomy" id="8319"/>
    <lineage>
        <taxon>Eukaryota</taxon>
        <taxon>Metazoa</taxon>
        <taxon>Chordata</taxon>
        <taxon>Craniata</taxon>
        <taxon>Vertebrata</taxon>
        <taxon>Euteleostomi</taxon>
        <taxon>Amphibia</taxon>
        <taxon>Batrachia</taxon>
        <taxon>Caudata</taxon>
        <taxon>Salamandroidea</taxon>
        <taxon>Salamandridae</taxon>
        <taxon>Pleurodelinae</taxon>
        <taxon>Pleurodeles</taxon>
    </lineage>
</organism>
<evidence type="ECO:0000256" key="8">
    <source>
        <dbReference type="ARBA" id="ARBA00023136"/>
    </source>
</evidence>
<feature type="compositionally biased region" description="Polar residues" evidence="10">
    <location>
        <begin position="15"/>
        <end position="35"/>
    </location>
</feature>
<dbReference type="SUPFAM" id="SSF52540">
    <property type="entry name" value="P-loop containing nucleoside triphosphate hydrolases"/>
    <property type="match status" value="1"/>
</dbReference>
<keyword evidence="6" id="KW-1133">Transmembrane helix</keyword>
<keyword evidence="9" id="KW-0325">Glycoprotein</keyword>
<evidence type="ECO:0000256" key="3">
    <source>
        <dbReference type="ARBA" id="ARBA00022679"/>
    </source>
</evidence>
<dbReference type="EMBL" id="JANPWB010000007">
    <property type="protein sequence ID" value="KAJ1172557.1"/>
    <property type="molecule type" value="Genomic_DNA"/>
</dbReference>
<keyword evidence="7" id="KW-0333">Golgi apparatus</keyword>
<evidence type="ECO:0000313" key="12">
    <source>
        <dbReference type="Proteomes" id="UP001066276"/>
    </source>
</evidence>
<dbReference type="PANTHER" id="PTHR14647:SF84">
    <property type="entry name" value="GALACTOSE-3-O-SULFOTRANSFERASE 2-LIKE"/>
    <property type="match status" value="1"/>
</dbReference>
<evidence type="ECO:0000256" key="7">
    <source>
        <dbReference type="ARBA" id="ARBA00023034"/>
    </source>
</evidence>
<evidence type="ECO:0000256" key="9">
    <source>
        <dbReference type="ARBA" id="ARBA00023180"/>
    </source>
</evidence>
<keyword evidence="5" id="KW-0735">Signal-anchor</keyword>
<sequence length="384" mass="44845">MAQKKTAGKGHSTSRETGQFESDVETQSGKDCSPNSQIRSRNIVFLKTHKTGSSTFQNILFRLGEKRGLTFAFPVYTYQFAYPEKFAKGFVEDLPREATEFNILCSHMRLDVLAVQEVMPGSTFYLTILRDPVSTFESVFTYYRTTVPAFELVLNISGNPLTTFLAAPHHYYDSRYITNGLAKNPMTFDLGLNSTRERVDETWQKDLEKLEKDFHLVMIAEYFDESLILVKELLSLDFEDLVYVRLNTRPQGSRVTIDRDKSQQIRTWNQLDVDLYEHFNRTFWKKIQCYGHTRMKKELEVLESLTRQTRKSCLDGGPVGPEKTSDNLRPWQPDTTKILGYNLRRNLSSLEYEKCFRLVLPELRFHTYLYQRQYGRDMKTLPLD</sequence>
<feature type="region of interest" description="Disordered" evidence="10">
    <location>
        <begin position="1"/>
        <end position="35"/>
    </location>
</feature>
<dbReference type="InterPro" id="IPR027417">
    <property type="entry name" value="P-loop_NTPase"/>
</dbReference>
<dbReference type="GO" id="GO:0009247">
    <property type="term" value="P:glycolipid biosynthetic process"/>
    <property type="evidence" value="ECO:0007669"/>
    <property type="project" value="InterPro"/>
</dbReference>
<comment type="similarity">
    <text evidence="2">Belongs to the galactose-3-O-sulfotransferase family.</text>
</comment>
<keyword evidence="8" id="KW-0472">Membrane</keyword>
<name>A0AAV7T7V5_PLEWA</name>
<dbReference type="GO" id="GO:0000139">
    <property type="term" value="C:Golgi membrane"/>
    <property type="evidence" value="ECO:0007669"/>
    <property type="project" value="UniProtKB-SubCell"/>
</dbReference>
<dbReference type="Proteomes" id="UP001066276">
    <property type="component" value="Chromosome 4_1"/>
</dbReference>
<evidence type="ECO:0000256" key="4">
    <source>
        <dbReference type="ARBA" id="ARBA00022692"/>
    </source>
</evidence>
<dbReference type="GO" id="GO:0001733">
    <property type="term" value="F:galactosylceramide sulfotransferase activity"/>
    <property type="evidence" value="ECO:0007669"/>
    <property type="project" value="InterPro"/>
</dbReference>
<dbReference type="PANTHER" id="PTHR14647">
    <property type="entry name" value="GALACTOSE-3-O-SULFOTRANSFERASE"/>
    <property type="match status" value="1"/>
</dbReference>
<comment type="caution">
    <text evidence="11">The sequence shown here is derived from an EMBL/GenBank/DDBJ whole genome shotgun (WGS) entry which is preliminary data.</text>
</comment>
<keyword evidence="3" id="KW-0808">Transferase</keyword>
<accession>A0AAV7T7V5</accession>
<dbReference type="Pfam" id="PF06990">
    <property type="entry name" value="Gal-3-0_sulfotr"/>
    <property type="match status" value="1"/>
</dbReference>
<reference evidence="11" key="1">
    <citation type="journal article" date="2022" name="bioRxiv">
        <title>Sequencing and chromosome-scale assembly of the giantPleurodeles waltlgenome.</title>
        <authorList>
            <person name="Brown T."/>
            <person name="Elewa A."/>
            <person name="Iarovenko S."/>
            <person name="Subramanian E."/>
            <person name="Araus A.J."/>
            <person name="Petzold A."/>
            <person name="Susuki M."/>
            <person name="Suzuki K.-i.T."/>
            <person name="Hayashi T."/>
            <person name="Toyoda A."/>
            <person name="Oliveira C."/>
            <person name="Osipova E."/>
            <person name="Leigh N.D."/>
            <person name="Simon A."/>
            <person name="Yun M.H."/>
        </authorList>
    </citation>
    <scope>NUCLEOTIDE SEQUENCE</scope>
    <source>
        <strain evidence="11">20211129_DDA</strain>
        <tissue evidence="11">Liver</tissue>
    </source>
</reference>
<evidence type="ECO:0000256" key="1">
    <source>
        <dbReference type="ARBA" id="ARBA00004323"/>
    </source>
</evidence>
<evidence type="ECO:0000313" key="11">
    <source>
        <dbReference type="EMBL" id="KAJ1172557.1"/>
    </source>
</evidence>
<keyword evidence="4" id="KW-0812">Transmembrane</keyword>
<dbReference type="InterPro" id="IPR009729">
    <property type="entry name" value="Gal-3-0_sulfotransfrase"/>
</dbReference>
<comment type="subcellular location">
    <subcellularLocation>
        <location evidence="1">Golgi apparatus membrane</location>
        <topology evidence="1">Single-pass type II membrane protein</topology>
    </subcellularLocation>
</comment>
<dbReference type="AlphaFoldDB" id="A0AAV7T7V5"/>
<evidence type="ECO:0000256" key="5">
    <source>
        <dbReference type="ARBA" id="ARBA00022968"/>
    </source>
</evidence>
<evidence type="ECO:0000256" key="6">
    <source>
        <dbReference type="ARBA" id="ARBA00022989"/>
    </source>
</evidence>